<evidence type="ECO:0000313" key="5">
    <source>
        <dbReference type="Proteomes" id="UP000789390"/>
    </source>
</evidence>
<dbReference type="EMBL" id="CAKKLH010000165">
    <property type="protein sequence ID" value="CAH0104990.1"/>
    <property type="molecule type" value="Genomic_DNA"/>
</dbReference>
<proteinExistence type="predicted"/>
<feature type="signal peptide" evidence="2">
    <location>
        <begin position="1"/>
        <end position="21"/>
    </location>
</feature>
<gene>
    <name evidence="4" type="ORF">DGAL_LOCUS7945</name>
</gene>
<feature type="region of interest" description="Disordered" evidence="1">
    <location>
        <begin position="276"/>
        <end position="321"/>
    </location>
</feature>
<feature type="domain" description="Ig-like" evidence="3">
    <location>
        <begin position="139"/>
        <end position="271"/>
    </location>
</feature>
<dbReference type="Proteomes" id="UP000789390">
    <property type="component" value="Unassembled WGS sequence"/>
</dbReference>
<dbReference type="AlphaFoldDB" id="A0A8J2RR57"/>
<evidence type="ECO:0000256" key="1">
    <source>
        <dbReference type="SAM" id="MobiDB-lite"/>
    </source>
</evidence>
<reference evidence="4" key="1">
    <citation type="submission" date="2021-11" db="EMBL/GenBank/DDBJ databases">
        <authorList>
            <person name="Schell T."/>
        </authorList>
    </citation>
    <scope>NUCLEOTIDE SEQUENCE</scope>
    <source>
        <strain evidence="4">M5</strain>
    </source>
</reference>
<keyword evidence="2" id="KW-0732">Signal</keyword>
<keyword evidence="5" id="KW-1185">Reference proteome</keyword>
<sequence>MTVELVVHWLVVLSWACTVHGLVMRGLEGPSQSVTRGMDIILHCRYDLEAGDRLYAVKWFHGTREFYRFQPELQPPSRSFPIEDVYVDVESSNAEKLVIRHVVPGTSGIYRCEVSAEETFETDYREMNITIEDAPLGDPVIYNIQSRYAIGDQLKINCTSFDYRPAARLQWIINGKTKEDNDPEVTHYPTRWRSSTVEKSFPEQSIADATDNMIKSSASAVTTTMVFEASTTVGLHIKRLTREHFGSGQQVTVVCTASSIGSSHQRSSVVKAVMDEGISSKQEKEQQQTGPLVNPLRPSAVPTPAAGDKRRSPQTSTGGCAAAQLLPSNPIGIILTLTMAVLAALSR</sequence>
<dbReference type="PANTHER" id="PTHR21261:SF15">
    <property type="entry name" value="BEATEN PATH IIIA, ISOFORM D-RELATED"/>
    <property type="match status" value="1"/>
</dbReference>
<accession>A0A8J2RR57</accession>
<name>A0A8J2RR57_9CRUS</name>
<feature type="chain" id="PRO_5035156098" description="Ig-like domain-containing protein" evidence="2">
    <location>
        <begin position="22"/>
        <end position="347"/>
    </location>
</feature>
<dbReference type="SUPFAM" id="SSF48726">
    <property type="entry name" value="Immunoglobulin"/>
    <property type="match status" value="1"/>
</dbReference>
<dbReference type="InterPro" id="IPR007110">
    <property type="entry name" value="Ig-like_dom"/>
</dbReference>
<dbReference type="SMART" id="SM00409">
    <property type="entry name" value="IG"/>
    <property type="match status" value="2"/>
</dbReference>
<organism evidence="4 5">
    <name type="scientific">Daphnia galeata</name>
    <dbReference type="NCBI Taxonomy" id="27404"/>
    <lineage>
        <taxon>Eukaryota</taxon>
        <taxon>Metazoa</taxon>
        <taxon>Ecdysozoa</taxon>
        <taxon>Arthropoda</taxon>
        <taxon>Crustacea</taxon>
        <taxon>Branchiopoda</taxon>
        <taxon>Diplostraca</taxon>
        <taxon>Cladocera</taxon>
        <taxon>Anomopoda</taxon>
        <taxon>Daphniidae</taxon>
        <taxon>Daphnia</taxon>
    </lineage>
</organism>
<dbReference type="InterPro" id="IPR003599">
    <property type="entry name" value="Ig_sub"/>
</dbReference>
<dbReference type="InterPro" id="IPR036179">
    <property type="entry name" value="Ig-like_dom_sf"/>
</dbReference>
<feature type="domain" description="Ig-like" evidence="3">
    <location>
        <begin position="34"/>
        <end position="128"/>
    </location>
</feature>
<protein>
    <recommendedName>
        <fullName evidence="3">Ig-like domain-containing protein</fullName>
    </recommendedName>
</protein>
<dbReference type="OrthoDB" id="196393at2759"/>
<dbReference type="PROSITE" id="PS50835">
    <property type="entry name" value="IG_LIKE"/>
    <property type="match status" value="2"/>
</dbReference>
<evidence type="ECO:0000313" key="4">
    <source>
        <dbReference type="EMBL" id="CAH0104990.1"/>
    </source>
</evidence>
<evidence type="ECO:0000259" key="3">
    <source>
        <dbReference type="PROSITE" id="PS50835"/>
    </source>
</evidence>
<dbReference type="Gene3D" id="2.60.40.10">
    <property type="entry name" value="Immunoglobulins"/>
    <property type="match status" value="1"/>
</dbReference>
<dbReference type="PANTHER" id="PTHR21261">
    <property type="entry name" value="BEAT PROTEIN"/>
    <property type="match status" value="1"/>
</dbReference>
<dbReference type="InterPro" id="IPR013783">
    <property type="entry name" value="Ig-like_fold"/>
</dbReference>
<evidence type="ECO:0000256" key="2">
    <source>
        <dbReference type="SAM" id="SignalP"/>
    </source>
</evidence>
<comment type="caution">
    <text evidence="4">The sequence shown here is derived from an EMBL/GenBank/DDBJ whole genome shotgun (WGS) entry which is preliminary data.</text>
</comment>